<dbReference type="Proteomes" id="UP001055219">
    <property type="component" value="Unassembled WGS sequence"/>
</dbReference>
<accession>A0A9P9XTN1</accession>
<evidence type="ECO:0000313" key="1">
    <source>
        <dbReference type="EMBL" id="KAI6777646.1"/>
    </source>
</evidence>
<reference evidence="1" key="2">
    <citation type="submission" date="2022-07" db="EMBL/GenBank/DDBJ databases">
        <authorList>
            <person name="Goncalves M.F.M."/>
            <person name="Hilario S."/>
            <person name="Van De Peer Y."/>
            <person name="Esteves A.C."/>
            <person name="Alves A."/>
        </authorList>
    </citation>
    <scope>NUCLEOTIDE SEQUENCE</scope>
    <source>
        <strain evidence="1">MUM 19.33</strain>
    </source>
</reference>
<comment type="caution">
    <text evidence="1">The sequence shown here is derived from an EMBL/GenBank/DDBJ whole genome shotgun (WGS) entry which is preliminary data.</text>
</comment>
<dbReference type="OrthoDB" id="1658288at2759"/>
<organism evidence="1 2">
    <name type="scientific">Emericellopsis cladophorae</name>
    <dbReference type="NCBI Taxonomy" id="2686198"/>
    <lineage>
        <taxon>Eukaryota</taxon>
        <taxon>Fungi</taxon>
        <taxon>Dikarya</taxon>
        <taxon>Ascomycota</taxon>
        <taxon>Pezizomycotina</taxon>
        <taxon>Sordariomycetes</taxon>
        <taxon>Hypocreomycetidae</taxon>
        <taxon>Hypocreales</taxon>
        <taxon>Bionectriaceae</taxon>
        <taxon>Emericellopsis</taxon>
    </lineage>
</organism>
<keyword evidence="2" id="KW-1185">Reference proteome</keyword>
<evidence type="ECO:0000313" key="2">
    <source>
        <dbReference type="Proteomes" id="UP001055219"/>
    </source>
</evidence>
<dbReference type="RefSeq" id="XP_051358502.1">
    <property type="nucleotide sequence ID" value="XM_051510613.1"/>
</dbReference>
<sequence>MALAARRSMLPHRGDRAAPDGARAAVFLLDRKHSGAFPMQRGDASQAGDVCGHNVVIATLPVGQVKKYFPNLWFGLLVGVPTLTHRKRPPDNRRTRIWYGPIRSGSLELKKVLELSDRVQNHADTGEEGTTCHTCGKNSAILKNCARCSLFWDCGKAVDWKERGHKDDCKLLKDPDLQGLFRLEWGNFEDYQKFS</sequence>
<dbReference type="EMBL" id="JAGIXG020000137">
    <property type="protein sequence ID" value="KAI6777646.1"/>
    <property type="molecule type" value="Genomic_DNA"/>
</dbReference>
<gene>
    <name evidence="1" type="ORF">J7T54_004888</name>
</gene>
<dbReference type="AlphaFoldDB" id="A0A9P9XTN1"/>
<reference evidence="1" key="1">
    <citation type="journal article" date="2021" name="J Fungi (Basel)">
        <title>Genomic and Metabolomic Analyses of the Marine Fungus Emericellopsis cladophorae: Insights into Saltwater Adaptability Mechanisms and Its Biosynthetic Potential.</title>
        <authorList>
            <person name="Goncalves M.F.M."/>
            <person name="Hilario S."/>
            <person name="Van de Peer Y."/>
            <person name="Esteves A.C."/>
            <person name="Alves A."/>
        </authorList>
    </citation>
    <scope>NUCLEOTIDE SEQUENCE</scope>
    <source>
        <strain evidence="1">MUM 19.33</strain>
    </source>
</reference>
<name>A0A9P9XTN1_9HYPO</name>
<protein>
    <submittedName>
        <fullName evidence="1">Kinesin light chain 1</fullName>
    </submittedName>
</protein>
<proteinExistence type="predicted"/>
<dbReference type="SUPFAM" id="SSF144232">
    <property type="entry name" value="HIT/MYND zinc finger-like"/>
    <property type="match status" value="1"/>
</dbReference>
<dbReference type="GeneID" id="75831374"/>